<dbReference type="Proteomes" id="UP000447434">
    <property type="component" value="Chromosome 15"/>
</dbReference>
<keyword evidence="1" id="KW-1133">Transmembrane helix</keyword>
<sequence>MAIAYECGVCPLVCMCGFIVVCMSVFIWFYDCWPVICISPFDFSFVVYG</sequence>
<evidence type="ECO:0000313" key="3">
    <source>
        <dbReference type="Proteomes" id="UP000447434"/>
    </source>
</evidence>
<keyword evidence="1" id="KW-0812">Transmembrane</keyword>
<feature type="transmembrane region" description="Helical" evidence="1">
    <location>
        <begin position="12"/>
        <end position="30"/>
    </location>
</feature>
<evidence type="ECO:0000256" key="1">
    <source>
        <dbReference type="SAM" id="Phobius"/>
    </source>
</evidence>
<name>A0A6A4NXW9_LUPAL</name>
<organism evidence="2 3">
    <name type="scientific">Lupinus albus</name>
    <name type="common">White lupine</name>
    <name type="synonym">Lupinus termis</name>
    <dbReference type="NCBI Taxonomy" id="3870"/>
    <lineage>
        <taxon>Eukaryota</taxon>
        <taxon>Viridiplantae</taxon>
        <taxon>Streptophyta</taxon>
        <taxon>Embryophyta</taxon>
        <taxon>Tracheophyta</taxon>
        <taxon>Spermatophyta</taxon>
        <taxon>Magnoliopsida</taxon>
        <taxon>eudicotyledons</taxon>
        <taxon>Gunneridae</taxon>
        <taxon>Pentapetalae</taxon>
        <taxon>rosids</taxon>
        <taxon>fabids</taxon>
        <taxon>Fabales</taxon>
        <taxon>Fabaceae</taxon>
        <taxon>Papilionoideae</taxon>
        <taxon>50 kb inversion clade</taxon>
        <taxon>genistoids sensu lato</taxon>
        <taxon>core genistoids</taxon>
        <taxon>Genisteae</taxon>
        <taxon>Lupinus</taxon>
    </lineage>
</organism>
<protein>
    <recommendedName>
        <fullName evidence="4">Transmembrane protein</fullName>
    </recommendedName>
</protein>
<dbReference type="EMBL" id="WOCE01000015">
    <property type="protein sequence ID" value="KAE9598416.1"/>
    <property type="molecule type" value="Genomic_DNA"/>
</dbReference>
<reference evidence="3" key="1">
    <citation type="journal article" date="2020" name="Nat. Commun.">
        <title>Genome sequence of the cluster root forming white lupin.</title>
        <authorList>
            <person name="Hufnagel B."/>
            <person name="Marques A."/>
            <person name="Soriano A."/>
            <person name="Marques L."/>
            <person name="Divol F."/>
            <person name="Doumas P."/>
            <person name="Sallet E."/>
            <person name="Mancinotti D."/>
            <person name="Carrere S."/>
            <person name="Marande W."/>
            <person name="Arribat S."/>
            <person name="Keller J."/>
            <person name="Huneau C."/>
            <person name="Blein T."/>
            <person name="Aime D."/>
            <person name="Laguerre M."/>
            <person name="Taylor J."/>
            <person name="Schubert V."/>
            <person name="Nelson M."/>
            <person name="Geu-Flores F."/>
            <person name="Crespi M."/>
            <person name="Gallardo-Guerrero K."/>
            <person name="Delaux P.-M."/>
            <person name="Salse J."/>
            <person name="Berges H."/>
            <person name="Guyot R."/>
            <person name="Gouzy J."/>
            <person name="Peret B."/>
        </authorList>
    </citation>
    <scope>NUCLEOTIDE SEQUENCE [LARGE SCALE GENOMIC DNA]</scope>
    <source>
        <strain evidence="3">cv. Amiga</strain>
    </source>
</reference>
<dbReference type="AlphaFoldDB" id="A0A6A4NXW9"/>
<accession>A0A6A4NXW9</accession>
<keyword evidence="3" id="KW-1185">Reference proteome</keyword>
<gene>
    <name evidence="2" type="ORF">Lalb_Chr15g0080601</name>
</gene>
<evidence type="ECO:0008006" key="4">
    <source>
        <dbReference type="Google" id="ProtNLM"/>
    </source>
</evidence>
<evidence type="ECO:0000313" key="2">
    <source>
        <dbReference type="EMBL" id="KAE9598416.1"/>
    </source>
</evidence>
<proteinExistence type="predicted"/>
<keyword evidence="1" id="KW-0472">Membrane</keyword>
<comment type="caution">
    <text evidence="2">The sequence shown here is derived from an EMBL/GenBank/DDBJ whole genome shotgun (WGS) entry which is preliminary data.</text>
</comment>